<dbReference type="Proteomes" id="UP000051861">
    <property type="component" value="Unassembled WGS sequence"/>
</dbReference>
<evidence type="ECO:0000256" key="1">
    <source>
        <dbReference type="ARBA" id="ARBA00022729"/>
    </source>
</evidence>
<dbReference type="InterPro" id="IPR011055">
    <property type="entry name" value="Dup_hybrid_motif"/>
</dbReference>
<dbReference type="FunFam" id="2.70.70.10:FF:000006">
    <property type="entry name" value="M23 family peptidase"/>
    <property type="match status" value="1"/>
</dbReference>
<dbReference type="Pfam" id="PF24568">
    <property type="entry name" value="CC_PcsB"/>
    <property type="match status" value="1"/>
</dbReference>
<evidence type="ECO:0000256" key="2">
    <source>
        <dbReference type="SAM" id="Coils"/>
    </source>
</evidence>
<protein>
    <submittedName>
        <fullName evidence="6">Uncharacterized protein</fullName>
    </submittedName>
</protein>
<evidence type="ECO:0000313" key="6">
    <source>
        <dbReference type="EMBL" id="KPJ68292.1"/>
    </source>
</evidence>
<comment type="caution">
    <text evidence="6">The sequence shown here is derived from an EMBL/GenBank/DDBJ whole genome shotgun (WGS) entry which is preliminary data.</text>
</comment>
<dbReference type="Gene3D" id="2.70.70.10">
    <property type="entry name" value="Glucose Permease (Domain IIA)"/>
    <property type="match status" value="1"/>
</dbReference>
<dbReference type="SUPFAM" id="SSF51261">
    <property type="entry name" value="Duplicated hybrid motif"/>
    <property type="match status" value="1"/>
</dbReference>
<dbReference type="GO" id="GO:0004222">
    <property type="term" value="F:metalloendopeptidase activity"/>
    <property type="evidence" value="ECO:0007669"/>
    <property type="project" value="TreeGrafter"/>
</dbReference>
<dbReference type="InterPro" id="IPR016047">
    <property type="entry name" value="M23ase_b-sheet_dom"/>
</dbReference>
<dbReference type="EMBL" id="LIZX01000056">
    <property type="protein sequence ID" value="KPJ68292.1"/>
    <property type="molecule type" value="Genomic_DNA"/>
</dbReference>
<keyword evidence="2" id="KW-0175">Coiled coil</keyword>
<dbReference type="Pfam" id="PF01551">
    <property type="entry name" value="Peptidase_M23"/>
    <property type="match status" value="1"/>
</dbReference>
<dbReference type="Gene3D" id="6.10.250.3150">
    <property type="match status" value="1"/>
</dbReference>
<sequence>MKILAAAFLLVFACSHGAPAEKLPRQQQNAELTGYQVEAEPEELELKAIQERLQKSKKELKKTREEEEAVLGRLVVITKELKRTKDNLYFTQKKINANENQIKTLTSELYETEKDLRGKEKKLNERTKEVFKSSGLNYLELLISSGSMSDFLNRVYFFRKIINYDARLVEGIRADVKRAKQRRVLLKNKTWEIRSLAKVIAEKKEEIASQAEEKEQIYKSLKQRREEYEARIAELEKSSKELEVLILKKMAARKGGRVLGSGELAWPLQGRLTSRFGYRRHPFWGGRHFHTGIDIANKQGTPVKAADSGEIIFSGWWDGYGKAVVVDHGRMTTTVYAHLSRIYKGVGAVVAKGQIIGLVGSTGYSTGPHLHFEVRKNGKPVNPLEFL</sequence>
<keyword evidence="1 3" id="KW-0732">Signal</keyword>
<dbReference type="CDD" id="cd12797">
    <property type="entry name" value="M23_peptidase"/>
    <property type="match status" value="1"/>
</dbReference>
<reference evidence="6 7" key="1">
    <citation type="journal article" date="2015" name="Microbiome">
        <title>Genomic resolution of linkages in carbon, nitrogen, and sulfur cycling among widespread estuary sediment bacteria.</title>
        <authorList>
            <person name="Baker B.J."/>
            <person name="Lazar C.S."/>
            <person name="Teske A.P."/>
            <person name="Dick G.J."/>
        </authorList>
    </citation>
    <scope>NUCLEOTIDE SEQUENCE [LARGE SCALE GENOMIC DNA]</scope>
    <source>
        <strain evidence="6">DG_54_3</strain>
    </source>
</reference>
<dbReference type="PATRIC" id="fig|1703775.3.peg.2564"/>
<dbReference type="InterPro" id="IPR057309">
    <property type="entry name" value="PcsB_CC"/>
</dbReference>
<feature type="coiled-coil region" evidence="2">
    <location>
        <begin position="169"/>
        <end position="245"/>
    </location>
</feature>
<name>A0A0S7Y124_UNCSA</name>
<feature type="signal peptide" evidence="3">
    <location>
        <begin position="1"/>
        <end position="20"/>
    </location>
</feature>
<dbReference type="InterPro" id="IPR050570">
    <property type="entry name" value="Cell_wall_metabolism_enzyme"/>
</dbReference>
<gene>
    <name evidence="6" type="ORF">AMJ44_06740</name>
</gene>
<feature type="domain" description="M23ase beta-sheet core" evidence="4">
    <location>
        <begin position="289"/>
        <end position="383"/>
    </location>
</feature>
<accession>A0A0S7Y124</accession>
<feature type="chain" id="PRO_5006640347" evidence="3">
    <location>
        <begin position="21"/>
        <end position="387"/>
    </location>
</feature>
<feature type="coiled-coil region" evidence="2">
    <location>
        <begin position="39"/>
        <end position="122"/>
    </location>
</feature>
<dbReference type="PANTHER" id="PTHR21666">
    <property type="entry name" value="PEPTIDASE-RELATED"/>
    <property type="match status" value="1"/>
</dbReference>
<feature type="domain" description="Peptidoglycan hydrolase PcsB coiled-coil" evidence="5">
    <location>
        <begin position="111"/>
        <end position="178"/>
    </location>
</feature>
<evidence type="ECO:0000259" key="5">
    <source>
        <dbReference type="Pfam" id="PF24568"/>
    </source>
</evidence>
<proteinExistence type="predicted"/>
<evidence type="ECO:0000259" key="4">
    <source>
        <dbReference type="Pfam" id="PF01551"/>
    </source>
</evidence>
<dbReference type="PANTHER" id="PTHR21666:SF289">
    <property type="entry name" value="L-ALA--D-GLU ENDOPEPTIDASE"/>
    <property type="match status" value="1"/>
</dbReference>
<dbReference type="AlphaFoldDB" id="A0A0S7Y124"/>
<organism evidence="6 7">
    <name type="scientific">candidate division WOR-1 bacterium DG_54_3</name>
    <dbReference type="NCBI Taxonomy" id="1703775"/>
    <lineage>
        <taxon>Bacteria</taxon>
        <taxon>Bacillati</taxon>
        <taxon>Saganbacteria</taxon>
    </lineage>
</organism>
<evidence type="ECO:0000256" key="3">
    <source>
        <dbReference type="SAM" id="SignalP"/>
    </source>
</evidence>
<evidence type="ECO:0000313" key="7">
    <source>
        <dbReference type="Proteomes" id="UP000051861"/>
    </source>
</evidence>